<evidence type="ECO:0000313" key="4">
    <source>
        <dbReference type="Proteomes" id="UP001174691"/>
    </source>
</evidence>
<keyword evidence="2" id="KW-0732">Signal</keyword>
<feature type="region of interest" description="Disordered" evidence="1">
    <location>
        <begin position="124"/>
        <end position="148"/>
    </location>
</feature>
<organism evidence="3 4">
    <name type="scientific">Coniochaeta hoffmannii</name>
    <dbReference type="NCBI Taxonomy" id="91930"/>
    <lineage>
        <taxon>Eukaryota</taxon>
        <taxon>Fungi</taxon>
        <taxon>Dikarya</taxon>
        <taxon>Ascomycota</taxon>
        <taxon>Pezizomycotina</taxon>
        <taxon>Sordariomycetes</taxon>
        <taxon>Sordariomycetidae</taxon>
        <taxon>Coniochaetales</taxon>
        <taxon>Coniochaetaceae</taxon>
        <taxon>Coniochaeta</taxon>
    </lineage>
</organism>
<sequence length="314" mass="32960">MAPSLRQTTCLLALVAGAYTNPLPTPPPFQTTSDTPGVLNSPSCTTTLTSTITGFHGDFTPEIAKTIYTKTVTEHSRVNCHGCALSITTQLASFWGGFGPQQIITATTTARHATTTTLTICDRHPTPPPTHGQIPRRRAMAADPSSSGSECTYTRVIVPSPHAVNEGNKTVYTATATTTSHINCEGCNFLAVSTADYLHPGPMVPYTSTVTATAPAVSTEYVCLKSPSVVLPPTSHFPHPTLIVSPDGPTGVPTGIPPTPRIPGTGRRGVDDEGEVEEREVQQTTKPPPRPTLPGTPTTGTAITVVYPTGGRVI</sequence>
<proteinExistence type="predicted"/>
<dbReference type="Proteomes" id="UP001174691">
    <property type="component" value="Unassembled WGS sequence"/>
</dbReference>
<evidence type="ECO:0000256" key="1">
    <source>
        <dbReference type="SAM" id="MobiDB-lite"/>
    </source>
</evidence>
<evidence type="ECO:0000256" key="2">
    <source>
        <dbReference type="SAM" id="SignalP"/>
    </source>
</evidence>
<accession>A0AA38SGJ5</accession>
<protein>
    <submittedName>
        <fullName evidence="3">Uncharacterized protein</fullName>
    </submittedName>
</protein>
<comment type="caution">
    <text evidence="3">The sequence shown here is derived from an EMBL/GenBank/DDBJ whole genome shotgun (WGS) entry which is preliminary data.</text>
</comment>
<feature type="chain" id="PRO_5041329970" evidence="2">
    <location>
        <begin position="21"/>
        <end position="314"/>
    </location>
</feature>
<reference evidence="3" key="1">
    <citation type="submission" date="2022-07" db="EMBL/GenBank/DDBJ databases">
        <title>Fungi with potential for degradation of polypropylene.</title>
        <authorList>
            <person name="Gostincar C."/>
        </authorList>
    </citation>
    <scope>NUCLEOTIDE SEQUENCE</scope>
    <source>
        <strain evidence="3">EXF-13287</strain>
    </source>
</reference>
<dbReference type="EMBL" id="JANBVN010000041">
    <property type="protein sequence ID" value="KAJ9158142.1"/>
    <property type="molecule type" value="Genomic_DNA"/>
</dbReference>
<name>A0AA38SGJ5_9PEZI</name>
<dbReference type="AlphaFoldDB" id="A0AA38SGJ5"/>
<gene>
    <name evidence="3" type="ORF">NKR19_g3616</name>
</gene>
<feature type="signal peptide" evidence="2">
    <location>
        <begin position="1"/>
        <end position="20"/>
    </location>
</feature>
<keyword evidence="4" id="KW-1185">Reference proteome</keyword>
<evidence type="ECO:0000313" key="3">
    <source>
        <dbReference type="EMBL" id="KAJ9158142.1"/>
    </source>
</evidence>
<feature type="region of interest" description="Disordered" evidence="1">
    <location>
        <begin position="255"/>
        <end position="302"/>
    </location>
</feature>